<organism evidence="2 3">
    <name type="scientific">Portunus trituberculatus</name>
    <name type="common">Swimming crab</name>
    <name type="synonym">Neptunus trituberculatus</name>
    <dbReference type="NCBI Taxonomy" id="210409"/>
    <lineage>
        <taxon>Eukaryota</taxon>
        <taxon>Metazoa</taxon>
        <taxon>Ecdysozoa</taxon>
        <taxon>Arthropoda</taxon>
        <taxon>Crustacea</taxon>
        <taxon>Multicrustacea</taxon>
        <taxon>Malacostraca</taxon>
        <taxon>Eumalacostraca</taxon>
        <taxon>Eucarida</taxon>
        <taxon>Decapoda</taxon>
        <taxon>Pleocyemata</taxon>
        <taxon>Brachyura</taxon>
        <taxon>Eubrachyura</taxon>
        <taxon>Portunoidea</taxon>
        <taxon>Portunidae</taxon>
        <taxon>Portuninae</taxon>
        <taxon>Portunus</taxon>
    </lineage>
</organism>
<name>A0A5B7GSS8_PORTR</name>
<feature type="compositionally biased region" description="Basic and acidic residues" evidence="1">
    <location>
        <begin position="184"/>
        <end position="212"/>
    </location>
</feature>
<dbReference type="Proteomes" id="UP000324222">
    <property type="component" value="Unassembled WGS sequence"/>
</dbReference>
<comment type="caution">
    <text evidence="2">The sequence shown here is derived from an EMBL/GenBank/DDBJ whole genome shotgun (WGS) entry which is preliminary data.</text>
</comment>
<feature type="region of interest" description="Disordered" evidence="1">
    <location>
        <begin position="166"/>
        <end position="228"/>
    </location>
</feature>
<sequence length="228" mass="24766">MRPWAEEITRIIAKKESREMDLNLISDDCHKGHAVGGEAMCAPQRCSVTLRKSMSCVQEHLALPSSTRPLNVRLILLVPPGTASLAMPGIPSVFWKLLPINQGQQSGRFVPLGRSCVYIASGRLREGGVMQPVMEAASGVKANLSARKESRRVRSVEGTAGMYTKEKAGGVVGPSGSGRLIRGRPAEADKHRRTDTREGRHSRSKTHAEHGESVIPDSLKLNPECSQN</sequence>
<evidence type="ECO:0000256" key="1">
    <source>
        <dbReference type="SAM" id="MobiDB-lite"/>
    </source>
</evidence>
<dbReference type="AlphaFoldDB" id="A0A5B7GSS8"/>
<evidence type="ECO:0000313" key="2">
    <source>
        <dbReference type="EMBL" id="MPC60653.1"/>
    </source>
</evidence>
<keyword evidence="3" id="KW-1185">Reference proteome</keyword>
<evidence type="ECO:0000313" key="3">
    <source>
        <dbReference type="Proteomes" id="UP000324222"/>
    </source>
</evidence>
<reference evidence="2 3" key="1">
    <citation type="submission" date="2019-05" db="EMBL/GenBank/DDBJ databases">
        <title>Another draft genome of Portunus trituberculatus and its Hox gene families provides insights of decapod evolution.</title>
        <authorList>
            <person name="Jeong J.-H."/>
            <person name="Song I."/>
            <person name="Kim S."/>
            <person name="Choi T."/>
            <person name="Kim D."/>
            <person name="Ryu S."/>
            <person name="Kim W."/>
        </authorList>
    </citation>
    <scope>NUCLEOTIDE SEQUENCE [LARGE SCALE GENOMIC DNA]</scope>
    <source>
        <tissue evidence="2">Muscle</tissue>
    </source>
</reference>
<dbReference type="EMBL" id="VSRR010017759">
    <property type="protein sequence ID" value="MPC60653.1"/>
    <property type="molecule type" value="Genomic_DNA"/>
</dbReference>
<gene>
    <name evidence="2" type="ORF">E2C01_054709</name>
</gene>
<proteinExistence type="predicted"/>
<protein>
    <submittedName>
        <fullName evidence="2">Uncharacterized protein</fullName>
    </submittedName>
</protein>
<accession>A0A5B7GSS8</accession>